<dbReference type="PROSITE" id="PS00962">
    <property type="entry name" value="RIBOSOMAL_S2_1"/>
    <property type="match status" value="1"/>
</dbReference>
<evidence type="ECO:0000256" key="6">
    <source>
        <dbReference type="RuleBase" id="RU003631"/>
    </source>
</evidence>
<dbReference type="HAMAP" id="MF_00291_B">
    <property type="entry name" value="Ribosomal_uS2_B"/>
    <property type="match status" value="1"/>
</dbReference>
<keyword evidence="9" id="KW-1185">Reference proteome</keyword>
<organism evidence="8 9">
    <name type="scientific">Spiribacter aquaticus</name>
    <dbReference type="NCBI Taxonomy" id="1935996"/>
    <lineage>
        <taxon>Bacteria</taxon>
        <taxon>Pseudomonadati</taxon>
        <taxon>Pseudomonadota</taxon>
        <taxon>Gammaproteobacteria</taxon>
        <taxon>Chromatiales</taxon>
        <taxon>Ectothiorhodospiraceae</taxon>
        <taxon>Spiribacter</taxon>
    </lineage>
</organism>
<gene>
    <name evidence="5 8" type="primary">rpsB</name>
    <name evidence="8" type="ORF">FPL11_09015</name>
</gene>
<keyword evidence="3 5" id="KW-0687">Ribonucleoprotein</keyword>
<evidence type="ECO:0000256" key="7">
    <source>
        <dbReference type="SAM" id="MobiDB-lite"/>
    </source>
</evidence>
<dbReference type="SUPFAM" id="SSF52313">
    <property type="entry name" value="Ribosomal protein S2"/>
    <property type="match status" value="1"/>
</dbReference>
<dbReference type="Gene3D" id="3.40.50.10490">
    <property type="entry name" value="Glucose-6-phosphate isomerase like protein, domain 1"/>
    <property type="match status" value="1"/>
</dbReference>
<comment type="similarity">
    <text evidence="1 5 6">Belongs to the universal ribosomal protein uS2 family.</text>
</comment>
<dbReference type="PANTHER" id="PTHR12534">
    <property type="entry name" value="30S RIBOSOMAL PROTEIN S2 PROKARYOTIC AND ORGANELLAR"/>
    <property type="match status" value="1"/>
</dbReference>
<dbReference type="InterPro" id="IPR001865">
    <property type="entry name" value="Ribosomal_uS2"/>
</dbReference>
<dbReference type="PROSITE" id="PS00963">
    <property type="entry name" value="RIBOSOMAL_S2_2"/>
    <property type="match status" value="1"/>
</dbReference>
<dbReference type="PANTHER" id="PTHR12534:SF0">
    <property type="entry name" value="SMALL RIBOSOMAL SUBUNIT PROTEIN US2M"/>
    <property type="match status" value="1"/>
</dbReference>
<evidence type="ECO:0000313" key="8">
    <source>
        <dbReference type="EMBL" id="TVO63790.1"/>
    </source>
</evidence>
<protein>
    <recommendedName>
        <fullName evidence="4 5">Small ribosomal subunit protein uS2</fullName>
    </recommendedName>
</protein>
<dbReference type="NCBIfam" id="TIGR01011">
    <property type="entry name" value="rpsB_bact"/>
    <property type="match status" value="1"/>
</dbReference>
<dbReference type="Gene3D" id="1.10.287.610">
    <property type="entry name" value="Helix hairpin bin"/>
    <property type="match status" value="1"/>
</dbReference>
<dbReference type="PRINTS" id="PR00395">
    <property type="entry name" value="RIBOSOMALS2"/>
</dbReference>
<dbReference type="InterPro" id="IPR005706">
    <property type="entry name" value="Ribosomal_uS2_bac/mit/plastid"/>
</dbReference>
<dbReference type="CDD" id="cd01425">
    <property type="entry name" value="RPS2"/>
    <property type="match status" value="1"/>
</dbReference>
<feature type="region of interest" description="Disordered" evidence="7">
    <location>
        <begin position="232"/>
        <end position="265"/>
    </location>
</feature>
<evidence type="ECO:0000256" key="2">
    <source>
        <dbReference type="ARBA" id="ARBA00022980"/>
    </source>
</evidence>
<dbReference type="GO" id="GO:0022627">
    <property type="term" value="C:cytosolic small ribosomal subunit"/>
    <property type="evidence" value="ECO:0007669"/>
    <property type="project" value="TreeGrafter"/>
</dbReference>
<comment type="caution">
    <text evidence="8">The sequence shown here is derived from an EMBL/GenBank/DDBJ whole genome shotgun (WGS) entry which is preliminary data.</text>
</comment>
<evidence type="ECO:0000256" key="3">
    <source>
        <dbReference type="ARBA" id="ARBA00023274"/>
    </source>
</evidence>
<dbReference type="InterPro" id="IPR018130">
    <property type="entry name" value="Ribosomal_uS2_CS"/>
</dbReference>
<evidence type="ECO:0000313" key="9">
    <source>
        <dbReference type="Proteomes" id="UP000316688"/>
    </source>
</evidence>
<proteinExistence type="inferred from homology"/>
<accession>A0A557RF60</accession>
<dbReference type="GO" id="GO:0003735">
    <property type="term" value="F:structural constituent of ribosome"/>
    <property type="evidence" value="ECO:0007669"/>
    <property type="project" value="InterPro"/>
</dbReference>
<dbReference type="RefSeq" id="WP_144348317.1">
    <property type="nucleotide sequence ID" value="NZ_VMKP01000004.1"/>
</dbReference>
<dbReference type="AlphaFoldDB" id="A0A557RF60"/>
<dbReference type="InterPro" id="IPR023591">
    <property type="entry name" value="Ribosomal_uS2_flav_dom_sf"/>
</dbReference>
<reference evidence="8 9" key="1">
    <citation type="submission" date="2019-07" db="EMBL/GenBank/DDBJ databases">
        <title>Reclasification of Spiribacter aquaticus.</title>
        <authorList>
            <person name="Leon M.J."/>
            <person name="Sanchez-Porro C."/>
            <person name="Ventosa A."/>
        </authorList>
    </citation>
    <scope>NUCLEOTIDE SEQUENCE [LARGE SCALE GENOMIC DNA]</scope>
    <source>
        <strain evidence="8 9">SP30</strain>
    </source>
</reference>
<sequence length="265" mass="29507">MAKVTMRQMLEAGVHFGHQTRYWDPKMAPYIFGHRNKIHIVNLEKSLPLYEDAVNYAGKLAANGGRILFVGTKRAAQDAVREEAERCGMPYVNHRWLGGMLTNFRTVKRSIRRFKELQQQKTDGTFEKLGKREVLSLQREMDKLERSFGGIVNMESLPDALFVIDVGYEKIAIQEARKLGIPVVAVVDTNNSPREVDYVVPGNDDAIRAIRLYLRGISDAILDARMSTAQAPAGDDEFVELPGEPAAAEAPANDETDTSGEQTAG</sequence>
<evidence type="ECO:0000256" key="4">
    <source>
        <dbReference type="ARBA" id="ARBA00035256"/>
    </source>
</evidence>
<keyword evidence="2 5" id="KW-0689">Ribosomal protein</keyword>
<dbReference type="Pfam" id="PF00318">
    <property type="entry name" value="Ribosomal_S2"/>
    <property type="match status" value="1"/>
</dbReference>
<dbReference type="Proteomes" id="UP000316688">
    <property type="component" value="Unassembled WGS sequence"/>
</dbReference>
<dbReference type="FunFam" id="1.10.287.610:FF:000001">
    <property type="entry name" value="30S ribosomal protein S2"/>
    <property type="match status" value="1"/>
</dbReference>
<dbReference type="GO" id="GO:0006412">
    <property type="term" value="P:translation"/>
    <property type="evidence" value="ECO:0007669"/>
    <property type="project" value="UniProtKB-UniRule"/>
</dbReference>
<evidence type="ECO:0000256" key="5">
    <source>
        <dbReference type="HAMAP-Rule" id="MF_00291"/>
    </source>
</evidence>
<evidence type="ECO:0000256" key="1">
    <source>
        <dbReference type="ARBA" id="ARBA00006242"/>
    </source>
</evidence>
<dbReference type="EMBL" id="VMKP01000004">
    <property type="protein sequence ID" value="TVO63790.1"/>
    <property type="molecule type" value="Genomic_DNA"/>
</dbReference>
<name>A0A557RF60_9GAMM</name>